<dbReference type="RefSeq" id="WP_104372439.1">
    <property type="nucleotide sequence ID" value="NZ_BFAV01000127.1"/>
</dbReference>
<evidence type="ECO:0000313" key="1">
    <source>
        <dbReference type="EMBL" id="GBF34144.1"/>
    </source>
</evidence>
<accession>A0A2L2XDP3</accession>
<dbReference type="InterPro" id="IPR038628">
    <property type="entry name" value="XkdM-like_sf"/>
</dbReference>
<gene>
    <name evidence="1" type="ORF">DCCM_3256</name>
</gene>
<dbReference type="EMBL" id="BFAV01000127">
    <property type="protein sequence ID" value="GBF34144.1"/>
    <property type="molecule type" value="Genomic_DNA"/>
</dbReference>
<dbReference type="Gene3D" id="2.30.110.40">
    <property type="entry name" value="Phage tail tube protein"/>
    <property type="match status" value="1"/>
</dbReference>
<dbReference type="AlphaFoldDB" id="A0A2L2XDP3"/>
<keyword evidence="2" id="KW-1185">Reference proteome</keyword>
<evidence type="ECO:0000313" key="2">
    <source>
        <dbReference type="Proteomes" id="UP000239549"/>
    </source>
</evidence>
<dbReference type="OrthoDB" id="1807392at2"/>
<sequence length="144" mass="15739">MKKPIQGFDVSVQVIGSGGPELAGEYQEAEFSVKNELEEYLELGERIAQLLDGEVKIEGKLKKGWMSLNVVESAFGSGTLRRGERLPASPRFVITFSIKAKEKGLSGRYKFEQAIFPELSISIAAGKGVVKKDLSFRAEGLTEA</sequence>
<proteinExistence type="predicted"/>
<dbReference type="Proteomes" id="UP000239549">
    <property type="component" value="Unassembled WGS sequence"/>
</dbReference>
<organism evidence="1 2">
    <name type="scientific">Desulfocucumis palustris</name>
    <dbReference type="NCBI Taxonomy" id="1898651"/>
    <lineage>
        <taxon>Bacteria</taxon>
        <taxon>Bacillati</taxon>
        <taxon>Bacillota</taxon>
        <taxon>Clostridia</taxon>
        <taxon>Eubacteriales</taxon>
        <taxon>Desulfocucumaceae</taxon>
        <taxon>Desulfocucumis</taxon>
    </lineage>
</organism>
<reference evidence="2" key="1">
    <citation type="submission" date="2018-02" db="EMBL/GenBank/DDBJ databases">
        <title>Genome sequence of Desulfocucumis palustris strain NAW-5.</title>
        <authorList>
            <person name="Watanabe M."/>
            <person name="Kojima H."/>
            <person name="Fukui M."/>
        </authorList>
    </citation>
    <scope>NUCLEOTIDE SEQUENCE [LARGE SCALE GENOMIC DNA]</scope>
    <source>
        <strain evidence="2">NAW-5</strain>
    </source>
</reference>
<name>A0A2L2XDP3_9FIRM</name>
<comment type="caution">
    <text evidence="1">The sequence shown here is derived from an EMBL/GenBank/DDBJ whole genome shotgun (WGS) entry which is preliminary data.</text>
</comment>
<protein>
    <submittedName>
        <fullName evidence="1">Phage protein</fullName>
    </submittedName>
</protein>